<sequence>MKKQILNLGKRLNRKDQEEIKGGRMFYDCADFCRTAWREGDREFYIQDQMEKYGLDWSHCVC</sequence>
<proteinExistence type="predicted"/>
<dbReference type="AlphaFoldDB" id="A0A3S8R387"/>
<dbReference type="KEGG" id="tsig:D6T69_01715"/>
<protein>
    <submittedName>
        <fullName evidence="1">Uncharacterized protein</fullName>
    </submittedName>
</protein>
<name>A0A3S8R387_9FLAO</name>
<evidence type="ECO:0000313" key="2">
    <source>
        <dbReference type="Proteomes" id="UP000274593"/>
    </source>
</evidence>
<gene>
    <name evidence="1" type="ORF">D6T69_01715</name>
</gene>
<organism evidence="1 2">
    <name type="scientific">Tenacibaculum singaporense</name>
    <dbReference type="NCBI Taxonomy" id="2358479"/>
    <lineage>
        <taxon>Bacteria</taxon>
        <taxon>Pseudomonadati</taxon>
        <taxon>Bacteroidota</taxon>
        <taxon>Flavobacteriia</taxon>
        <taxon>Flavobacteriales</taxon>
        <taxon>Flavobacteriaceae</taxon>
        <taxon>Tenacibaculum</taxon>
    </lineage>
</organism>
<keyword evidence="2" id="KW-1185">Reference proteome</keyword>
<evidence type="ECO:0000313" key="1">
    <source>
        <dbReference type="EMBL" id="AZJ34313.1"/>
    </source>
</evidence>
<accession>A0A3S8R387</accession>
<dbReference type="EMBL" id="CP032548">
    <property type="protein sequence ID" value="AZJ34313.1"/>
    <property type="molecule type" value="Genomic_DNA"/>
</dbReference>
<reference evidence="1 2" key="1">
    <citation type="submission" date="2018-09" db="EMBL/GenBank/DDBJ databases">
        <title>Insights into the microbiota of Asian seabass (Lates calcarifer) with tenacibaculosis symptoms and description of sp. nov. Tenacibaculum singaporense.</title>
        <authorList>
            <person name="Miyake S."/>
            <person name="Soh M."/>
            <person name="Azman M.N."/>
            <person name="Ngoh S.Y."/>
            <person name="Orban L."/>
        </authorList>
    </citation>
    <scope>NUCLEOTIDE SEQUENCE [LARGE SCALE GENOMIC DNA]</scope>
    <source>
        <strain evidence="1 2">DSM 106434</strain>
    </source>
</reference>
<dbReference type="Proteomes" id="UP000274593">
    <property type="component" value="Chromosome"/>
</dbReference>
<dbReference type="RefSeq" id="WP_125066161.1">
    <property type="nucleotide sequence ID" value="NZ_CP032548.1"/>
</dbReference>